<dbReference type="InterPro" id="IPR036388">
    <property type="entry name" value="WH-like_DNA-bd_sf"/>
</dbReference>
<dbReference type="RefSeq" id="WP_323259565.1">
    <property type="nucleotide sequence ID" value="NZ_JAYGIM010000010.1"/>
</dbReference>
<dbReference type="InterPro" id="IPR007627">
    <property type="entry name" value="RNA_pol_sigma70_r2"/>
</dbReference>
<dbReference type="EMBL" id="JAYGIM010000010">
    <property type="protein sequence ID" value="MEA5427729.1"/>
    <property type="molecule type" value="Genomic_DNA"/>
</dbReference>
<dbReference type="InterPro" id="IPR013325">
    <property type="entry name" value="RNA_pol_sigma_r2"/>
</dbReference>
<proteinExistence type="inferred from homology"/>
<name>A0ABU5SKA2_9BACT</name>
<dbReference type="InterPro" id="IPR014327">
    <property type="entry name" value="RNA_pol_sigma70_bacteroid"/>
</dbReference>
<comment type="similarity">
    <text evidence="1">Belongs to the sigma-70 factor family. ECF subfamily.</text>
</comment>
<keyword evidence="3" id="KW-0731">Sigma factor</keyword>
<dbReference type="Proteomes" id="UP001302222">
    <property type="component" value="Unassembled WGS sequence"/>
</dbReference>
<dbReference type="InterPro" id="IPR013249">
    <property type="entry name" value="RNA_pol_sigma70_r4_t2"/>
</dbReference>
<dbReference type="NCBIfam" id="TIGR02985">
    <property type="entry name" value="Sig70_bacteroi1"/>
    <property type="match status" value="1"/>
</dbReference>
<keyword evidence="8" id="KW-1185">Reference proteome</keyword>
<dbReference type="InterPro" id="IPR039425">
    <property type="entry name" value="RNA_pol_sigma-70-like"/>
</dbReference>
<accession>A0ABU5SKA2</accession>
<dbReference type="PANTHER" id="PTHR43133:SF46">
    <property type="entry name" value="RNA POLYMERASE SIGMA-70 FACTOR ECF SUBFAMILY"/>
    <property type="match status" value="1"/>
</dbReference>
<dbReference type="PANTHER" id="PTHR43133">
    <property type="entry name" value="RNA POLYMERASE ECF-TYPE SIGMA FACTO"/>
    <property type="match status" value="1"/>
</dbReference>
<dbReference type="NCBIfam" id="TIGR02937">
    <property type="entry name" value="sigma70-ECF"/>
    <property type="match status" value="1"/>
</dbReference>
<dbReference type="Gene3D" id="1.10.1740.10">
    <property type="match status" value="1"/>
</dbReference>
<evidence type="ECO:0000259" key="5">
    <source>
        <dbReference type="Pfam" id="PF04542"/>
    </source>
</evidence>
<dbReference type="SUPFAM" id="SSF88659">
    <property type="entry name" value="Sigma3 and sigma4 domains of RNA polymerase sigma factors"/>
    <property type="match status" value="1"/>
</dbReference>
<sequence length="227" mass="26614">MNLPIEDNSKDFSTNLLDTTAVKHNFIDSSQKVIDNELFIKRILEEEPRKGYEMLFRKYYAPLCSHAIRYVYSKEVAEDIVAEVFYNFWHKAIYKQIDTSLRAYLYTMVRNRCFTYLKSEYNNNNTDDIVDWNGASQLPQPDKVLEYDELYMQVERVISTLPQQCRKVFLLSRFEGKKYSEIASELGVSQKAVEAHVSKALAELRKGLKNYGLVSLLVFSILMYYSK</sequence>
<organism evidence="7 8">
    <name type="scientific">Arcicella lustrica</name>
    <dbReference type="NCBI Taxonomy" id="2984196"/>
    <lineage>
        <taxon>Bacteria</taxon>
        <taxon>Pseudomonadati</taxon>
        <taxon>Bacteroidota</taxon>
        <taxon>Cytophagia</taxon>
        <taxon>Cytophagales</taxon>
        <taxon>Flectobacillaceae</taxon>
        <taxon>Arcicella</taxon>
    </lineage>
</organism>
<dbReference type="Pfam" id="PF04542">
    <property type="entry name" value="Sigma70_r2"/>
    <property type="match status" value="1"/>
</dbReference>
<dbReference type="InterPro" id="IPR014284">
    <property type="entry name" value="RNA_pol_sigma-70_dom"/>
</dbReference>
<keyword evidence="4" id="KW-0804">Transcription</keyword>
<evidence type="ECO:0000256" key="3">
    <source>
        <dbReference type="ARBA" id="ARBA00023082"/>
    </source>
</evidence>
<evidence type="ECO:0000256" key="1">
    <source>
        <dbReference type="ARBA" id="ARBA00010641"/>
    </source>
</evidence>
<evidence type="ECO:0000256" key="2">
    <source>
        <dbReference type="ARBA" id="ARBA00023015"/>
    </source>
</evidence>
<protein>
    <submittedName>
        <fullName evidence="7">RNA polymerase sigma-70 factor</fullName>
    </submittedName>
</protein>
<dbReference type="Gene3D" id="1.10.10.10">
    <property type="entry name" value="Winged helix-like DNA-binding domain superfamily/Winged helix DNA-binding domain"/>
    <property type="match status" value="1"/>
</dbReference>
<evidence type="ECO:0000256" key="4">
    <source>
        <dbReference type="ARBA" id="ARBA00023163"/>
    </source>
</evidence>
<evidence type="ECO:0000259" key="6">
    <source>
        <dbReference type="Pfam" id="PF08281"/>
    </source>
</evidence>
<dbReference type="SUPFAM" id="SSF88946">
    <property type="entry name" value="Sigma2 domain of RNA polymerase sigma factors"/>
    <property type="match status" value="1"/>
</dbReference>
<reference evidence="7 8" key="1">
    <citation type="submission" date="2023-12" db="EMBL/GenBank/DDBJ databases">
        <title>Novel species of the genus Arcicella isolated from rivers.</title>
        <authorList>
            <person name="Lu H."/>
        </authorList>
    </citation>
    <scope>NUCLEOTIDE SEQUENCE [LARGE SCALE GENOMIC DNA]</scope>
    <source>
        <strain evidence="7 8">DC25W</strain>
    </source>
</reference>
<feature type="domain" description="RNA polymerase sigma factor 70 region 4 type 2" evidence="6">
    <location>
        <begin position="152"/>
        <end position="204"/>
    </location>
</feature>
<dbReference type="Pfam" id="PF08281">
    <property type="entry name" value="Sigma70_r4_2"/>
    <property type="match status" value="1"/>
</dbReference>
<dbReference type="InterPro" id="IPR013324">
    <property type="entry name" value="RNA_pol_sigma_r3/r4-like"/>
</dbReference>
<evidence type="ECO:0000313" key="8">
    <source>
        <dbReference type="Proteomes" id="UP001302222"/>
    </source>
</evidence>
<dbReference type="CDD" id="cd06171">
    <property type="entry name" value="Sigma70_r4"/>
    <property type="match status" value="1"/>
</dbReference>
<keyword evidence="2" id="KW-0805">Transcription regulation</keyword>
<feature type="domain" description="RNA polymerase sigma-70 region 2" evidence="5">
    <location>
        <begin position="55"/>
        <end position="120"/>
    </location>
</feature>
<comment type="caution">
    <text evidence="7">The sequence shown here is derived from an EMBL/GenBank/DDBJ whole genome shotgun (WGS) entry which is preliminary data.</text>
</comment>
<gene>
    <name evidence="7" type="ORF">VB798_14155</name>
</gene>
<evidence type="ECO:0000313" key="7">
    <source>
        <dbReference type="EMBL" id="MEA5427729.1"/>
    </source>
</evidence>